<organism evidence="1 2">
    <name type="scientific">Flavivirga aquimarina</name>
    <dbReference type="NCBI Taxonomy" id="2027862"/>
    <lineage>
        <taxon>Bacteria</taxon>
        <taxon>Pseudomonadati</taxon>
        <taxon>Bacteroidota</taxon>
        <taxon>Flavobacteriia</taxon>
        <taxon>Flavobacteriales</taxon>
        <taxon>Flavobacteriaceae</taxon>
        <taxon>Flavivirga</taxon>
    </lineage>
</organism>
<dbReference type="PANTHER" id="PTHR36932:SF1">
    <property type="entry name" value="CAPSULAR POLYSACCHARIDE BIOSYNTHESIS PROTEIN"/>
    <property type="match status" value="1"/>
</dbReference>
<evidence type="ECO:0000313" key="2">
    <source>
        <dbReference type="Proteomes" id="UP001176883"/>
    </source>
</evidence>
<gene>
    <name evidence="1" type="ORF">Q4Q35_15150</name>
</gene>
<dbReference type="PANTHER" id="PTHR36932">
    <property type="entry name" value="CAPSULAR POLYSACCHARIDE BIOSYNTHESIS PROTEIN"/>
    <property type="match status" value="1"/>
</dbReference>
<dbReference type="InterPro" id="IPR053158">
    <property type="entry name" value="CapK_Type1_Caps_Biosynth"/>
</dbReference>
<protein>
    <submittedName>
        <fullName evidence="1">CoF synthetase</fullName>
    </submittedName>
</protein>
<dbReference type="SUPFAM" id="SSF56801">
    <property type="entry name" value="Acetyl-CoA synthetase-like"/>
    <property type="match status" value="1"/>
</dbReference>
<keyword evidence="2" id="KW-1185">Reference proteome</keyword>
<reference evidence="1" key="1">
    <citation type="submission" date="2023-07" db="EMBL/GenBank/DDBJ databases">
        <title>Two novel species in the genus Flavivirga.</title>
        <authorList>
            <person name="Kwon K."/>
        </authorList>
    </citation>
    <scope>NUCLEOTIDE SEQUENCE</scope>
    <source>
        <strain evidence="1">KCTC 52353</strain>
    </source>
</reference>
<evidence type="ECO:0000313" key="1">
    <source>
        <dbReference type="EMBL" id="MDO5971144.1"/>
    </source>
</evidence>
<proteinExistence type="predicted"/>
<name>A0ABT8WDB4_9FLAO</name>
<dbReference type="Gene3D" id="3.40.50.12780">
    <property type="entry name" value="N-terminal domain of ligase-like"/>
    <property type="match status" value="1"/>
</dbReference>
<dbReference type="EMBL" id="JAUOEK010000142">
    <property type="protein sequence ID" value="MDO5971144.1"/>
    <property type="molecule type" value="Genomic_DNA"/>
</dbReference>
<dbReference type="RefSeq" id="WP_303278848.1">
    <property type="nucleotide sequence ID" value="NZ_JAUOEK010000142.1"/>
</dbReference>
<dbReference type="Proteomes" id="UP001176883">
    <property type="component" value="Unassembled WGS sequence"/>
</dbReference>
<dbReference type="InterPro" id="IPR042099">
    <property type="entry name" value="ANL_N_sf"/>
</dbReference>
<sequence length="435" mass="50494">MRKIQTVLENLRYKCFWMLDRFLRDGKIKKHLGDITYILENFSSPEAKKNLSLKLERLTQHVRTTTDFYKNHMTFEGFPVINKNMVRDRYQEFRSKRYTKKKLKTVSTSGSTSITLKINQNKSKIIRNTADTIYFSRLAGFRIGYKLLYLRHWDNHLRKSSFRNFSQNIKELEVLNMNDVYISKIISEITEDPSNKGWLGYPSGYELICKYLDKTNSKPLKVNTKSIIAMSEGVNRYTKESMKKYFNVPLVSRYSNMENGIVAQQKIGEDTFAINWASYHVEIFKLNEDILAEPGEPGRIVVTDLYNYANPLIRYDTGDVGTIDYTATPPVLKNIEGRKTDVIYNTKGEIVSSFIVTNVVEYKGVIQGQLIQKSNKKYELKLNTTNEFNQKQQVIEEFKGYLGSDAIINIKYVKGIPLLSSGKRKATVNNFVKNY</sequence>
<accession>A0ABT8WDB4</accession>
<comment type="caution">
    <text evidence="1">The sequence shown here is derived from an EMBL/GenBank/DDBJ whole genome shotgun (WGS) entry which is preliminary data.</text>
</comment>